<dbReference type="Gene3D" id="3.40.190.290">
    <property type="match status" value="1"/>
</dbReference>
<dbReference type="PROSITE" id="PS50931">
    <property type="entry name" value="HTH_LYSR"/>
    <property type="match status" value="1"/>
</dbReference>
<evidence type="ECO:0000256" key="3">
    <source>
        <dbReference type="ARBA" id="ARBA00023125"/>
    </source>
</evidence>
<comment type="similarity">
    <text evidence="1">Belongs to the LysR transcriptional regulatory family.</text>
</comment>
<dbReference type="Pfam" id="PF03466">
    <property type="entry name" value="LysR_substrate"/>
    <property type="match status" value="1"/>
</dbReference>
<dbReference type="GO" id="GO:0003677">
    <property type="term" value="F:DNA binding"/>
    <property type="evidence" value="ECO:0007669"/>
    <property type="project" value="UniProtKB-KW"/>
</dbReference>
<evidence type="ECO:0000256" key="1">
    <source>
        <dbReference type="ARBA" id="ARBA00009437"/>
    </source>
</evidence>
<feature type="domain" description="HTH lysR-type" evidence="5">
    <location>
        <begin position="1"/>
        <end position="58"/>
    </location>
</feature>
<dbReference type="PANTHER" id="PTHR30419:SF8">
    <property type="entry name" value="NITROGEN ASSIMILATION TRANSCRIPTIONAL ACTIVATOR-RELATED"/>
    <property type="match status" value="1"/>
</dbReference>
<gene>
    <name evidence="6" type="ORF">ANBU17_29420</name>
</gene>
<dbReference type="PRINTS" id="PR00039">
    <property type="entry name" value="HTHLYSR"/>
</dbReference>
<accession>A0A916QBS9</accession>
<dbReference type="Proteomes" id="UP000613208">
    <property type="component" value="Unassembled WGS sequence"/>
</dbReference>
<dbReference type="Gene3D" id="1.10.10.10">
    <property type="entry name" value="Winged helix-like DNA-binding domain superfamily/Winged helix DNA-binding domain"/>
    <property type="match status" value="1"/>
</dbReference>
<dbReference type="AlphaFoldDB" id="A0A916QBS9"/>
<sequence>MQIQQLYYYMELCRQKNFTEAGYVCNMTQGALSKQIKKLENELGVTLIRRNTRKFELTKEGEEFYRYAQEITDLYEEMLRQIRKKREIRIGSMPVLAPYHFARIMADFHEKHPDIQLIVDEKKGRDILEDADSYDFMILRESLIKDRKKFRFHPLYEDRLCAVVYEDHPLADRKEIQLKELEGETFIFPLKESGSYEFFYDSCCKAGFVPDIQYEFPQANTIMSFVKEHVGITINFTKVFEEVSLSCQGIRMIQLADDIRSPISLIYPRKQPLDPAEKMFLNYIRSL</sequence>
<keyword evidence="2" id="KW-0805">Transcription regulation</keyword>
<dbReference type="EMBL" id="BLYI01000070">
    <property type="protein sequence ID" value="GFO86595.1"/>
    <property type="molecule type" value="Genomic_DNA"/>
</dbReference>
<dbReference type="InterPro" id="IPR005119">
    <property type="entry name" value="LysR_subst-bd"/>
</dbReference>
<comment type="caution">
    <text evidence="6">The sequence shown here is derived from an EMBL/GenBank/DDBJ whole genome shotgun (WGS) entry which is preliminary data.</text>
</comment>
<proteinExistence type="inferred from homology"/>
<reference evidence="6" key="1">
    <citation type="submission" date="2020-06" db="EMBL/GenBank/DDBJ databases">
        <title>Characterization of fructooligosaccharide metabolism and fructooligosaccharide-degrading enzymes in human commensal butyrate producers.</title>
        <authorList>
            <person name="Tanno H."/>
            <person name="Fujii T."/>
            <person name="Hirano K."/>
            <person name="Maeno S."/>
            <person name="Tonozuka T."/>
            <person name="Sakamoto M."/>
            <person name="Ohkuma M."/>
            <person name="Tochio T."/>
            <person name="Endo A."/>
        </authorList>
    </citation>
    <scope>NUCLEOTIDE SEQUENCE</scope>
    <source>
        <strain evidence="6">JCM 17466</strain>
    </source>
</reference>
<dbReference type="Pfam" id="PF00126">
    <property type="entry name" value="HTH_1"/>
    <property type="match status" value="1"/>
</dbReference>
<dbReference type="FunFam" id="1.10.10.10:FF:000001">
    <property type="entry name" value="LysR family transcriptional regulator"/>
    <property type="match status" value="1"/>
</dbReference>
<dbReference type="InterPro" id="IPR000847">
    <property type="entry name" value="LysR_HTH_N"/>
</dbReference>
<dbReference type="RefSeq" id="WP_201312245.1">
    <property type="nucleotide sequence ID" value="NZ_BLYI01000070.1"/>
</dbReference>
<dbReference type="InterPro" id="IPR050950">
    <property type="entry name" value="HTH-type_LysR_regulators"/>
</dbReference>
<keyword evidence="3 6" id="KW-0238">DNA-binding</keyword>
<dbReference type="InterPro" id="IPR036388">
    <property type="entry name" value="WH-like_DNA-bd_sf"/>
</dbReference>
<evidence type="ECO:0000256" key="4">
    <source>
        <dbReference type="ARBA" id="ARBA00023163"/>
    </source>
</evidence>
<dbReference type="GO" id="GO:0005829">
    <property type="term" value="C:cytosol"/>
    <property type="evidence" value="ECO:0007669"/>
    <property type="project" value="TreeGrafter"/>
</dbReference>
<dbReference type="SUPFAM" id="SSF46785">
    <property type="entry name" value="Winged helix' DNA-binding domain"/>
    <property type="match status" value="1"/>
</dbReference>
<name>A0A916QBS9_9FIRM</name>
<organism evidence="6 7">
    <name type="scientific">Anaerostipes butyraticus</name>
    <dbReference type="NCBI Taxonomy" id="645466"/>
    <lineage>
        <taxon>Bacteria</taxon>
        <taxon>Bacillati</taxon>
        <taxon>Bacillota</taxon>
        <taxon>Clostridia</taxon>
        <taxon>Lachnospirales</taxon>
        <taxon>Lachnospiraceae</taxon>
        <taxon>Anaerostipes</taxon>
    </lineage>
</organism>
<evidence type="ECO:0000259" key="5">
    <source>
        <dbReference type="PROSITE" id="PS50931"/>
    </source>
</evidence>
<dbReference type="InterPro" id="IPR036390">
    <property type="entry name" value="WH_DNA-bd_sf"/>
</dbReference>
<evidence type="ECO:0000256" key="2">
    <source>
        <dbReference type="ARBA" id="ARBA00023015"/>
    </source>
</evidence>
<dbReference type="CDD" id="cd05466">
    <property type="entry name" value="PBP2_LTTR_substrate"/>
    <property type="match status" value="1"/>
</dbReference>
<protein>
    <submittedName>
        <fullName evidence="6">DNA-binding transcriptional regulator OxyR</fullName>
    </submittedName>
</protein>
<dbReference type="GO" id="GO:0003700">
    <property type="term" value="F:DNA-binding transcription factor activity"/>
    <property type="evidence" value="ECO:0007669"/>
    <property type="project" value="InterPro"/>
</dbReference>
<keyword evidence="7" id="KW-1185">Reference proteome</keyword>
<keyword evidence="4" id="KW-0804">Transcription</keyword>
<dbReference type="PANTHER" id="PTHR30419">
    <property type="entry name" value="HTH-TYPE TRANSCRIPTIONAL REGULATOR YBHD"/>
    <property type="match status" value="1"/>
</dbReference>
<evidence type="ECO:0000313" key="6">
    <source>
        <dbReference type="EMBL" id="GFO86595.1"/>
    </source>
</evidence>
<evidence type="ECO:0000313" key="7">
    <source>
        <dbReference type="Proteomes" id="UP000613208"/>
    </source>
</evidence>
<dbReference type="SUPFAM" id="SSF53850">
    <property type="entry name" value="Periplasmic binding protein-like II"/>
    <property type="match status" value="1"/>
</dbReference>